<feature type="transmembrane region" description="Helical" evidence="6">
    <location>
        <begin position="6"/>
        <end position="25"/>
    </location>
</feature>
<evidence type="ECO:0000256" key="3">
    <source>
        <dbReference type="ARBA" id="ARBA00022692"/>
    </source>
</evidence>
<proteinExistence type="predicted"/>
<dbReference type="PANTHER" id="PTHR43495:SF5">
    <property type="entry name" value="GAMMA-AMINOBUTYRIC ACID PERMEASE"/>
    <property type="match status" value="1"/>
</dbReference>
<gene>
    <name evidence="8" type="ORF">PCO31111_03913</name>
</gene>
<organism evidence="8 9">
    <name type="scientific">Pandoraea communis</name>
    <dbReference type="NCBI Taxonomy" id="2508297"/>
    <lineage>
        <taxon>Bacteria</taxon>
        <taxon>Pseudomonadati</taxon>
        <taxon>Pseudomonadota</taxon>
        <taxon>Betaproteobacteria</taxon>
        <taxon>Burkholderiales</taxon>
        <taxon>Burkholderiaceae</taxon>
        <taxon>Pandoraea</taxon>
    </lineage>
</organism>
<evidence type="ECO:0000259" key="7">
    <source>
        <dbReference type="Pfam" id="PF00324"/>
    </source>
</evidence>
<evidence type="ECO:0000256" key="1">
    <source>
        <dbReference type="ARBA" id="ARBA00004141"/>
    </source>
</evidence>
<keyword evidence="3 6" id="KW-0812">Transmembrane</keyword>
<evidence type="ECO:0000256" key="4">
    <source>
        <dbReference type="ARBA" id="ARBA00022989"/>
    </source>
</evidence>
<keyword evidence="2" id="KW-0813">Transport</keyword>
<keyword evidence="4 6" id="KW-1133">Transmembrane helix</keyword>
<feature type="domain" description="Amino acid permease/ SLC12A" evidence="7">
    <location>
        <begin position="1"/>
        <end position="122"/>
    </location>
</feature>
<reference evidence="8 9" key="1">
    <citation type="submission" date="2019-08" db="EMBL/GenBank/DDBJ databases">
        <authorList>
            <person name="Peeters C."/>
        </authorList>
    </citation>
    <scope>NUCLEOTIDE SEQUENCE [LARGE SCALE GENOMIC DNA]</scope>
    <source>
        <strain evidence="8 9">LMG 31111</strain>
    </source>
</reference>
<keyword evidence="5 6" id="KW-0472">Membrane</keyword>
<dbReference type="Gene3D" id="1.20.1740.10">
    <property type="entry name" value="Amino acid/polyamine transporter I"/>
    <property type="match status" value="1"/>
</dbReference>
<keyword evidence="9" id="KW-1185">Reference proteome</keyword>
<comment type="subcellular location">
    <subcellularLocation>
        <location evidence="1">Membrane</location>
        <topology evidence="1">Multi-pass membrane protein</topology>
    </subcellularLocation>
</comment>
<evidence type="ECO:0000313" key="8">
    <source>
        <dbReference type="EMBL" id="VVE36073.1"/>
    </source>
</evidence>
<dbReference type="GO" id="GO:0055085">
    <property type="term" value="P:transmembrane transport"/>
    <property type="evidence" value="ECO:0007669"/>
    <property type="project" value="InterPro"/>
</dbReference>
<feature type="transmembrane region" description="Helical" evidence="6">
    <location>
        <begin position="45"/>
        <end position="66"/>
    </location>
</feature>
<dbReference type="PANTHER" id="PTHR43495">
    <property type="entry name" value="GABA PERMEASE"/>
    <property type="match status" value="1"/>
</dbReference>
<evidence type="ECO:0000313" key="9">
    <source>
        <dbReference type="Proteomes" id="UP000383971"/>
    </source>
</evidence>
<name>A0A5E4XIF1_9BURK</name>
<protein>
    <submittedName>
        <fullName evidence="8">GABA permease</fullName>
    </submittedName>
</protein>
<accession>A0A5E4XIF1</accession>
<dbReference type="EMBL" id="CABPSE010000015">
    <property type="protein sequence ID" value="VVE36073.1"/>
    <property type="molecule type" value="Genomic_DNA"/>
</dbReference>
<evidence type="ECO:0000256" key="6">
    <source>
        <dbReference type="SAM" id="Phobius"/>
    </source>
</evidence>
<dbReference type="InterPro" id="IPR004841">
    <property type="entry name" value="AA-permease/SLC12A_dom"/>
</dbReference>
<dbReference type="AlphaFoldDB" id="A0A5E4XIF1"/>
<evidence type="ECO:0000256" key="2">
    <source>
        <dbReference type="ARBA" id="ARBA00022448"/>
    </source>
</evidence>
<dbReference type="Proteomes" id="UP000383971">
    <property type="component" value="Unassembled WGS sequence"/>
</dbReference>
<evidence type="ECO:0000256" key="5">
    <source>
        <dbReference type="ARBA" id="ARBA00023136"/>
    </source>
</evidence>
<feature type="transmembrane region" description="Helical" evidence="6">
    <location>
        <begin position="78"/>
        <end position="97"/>
    </location>
</feature>
<sequence length="127" mass="14249">MSAMLFVWFMSVTHSFLFSNSRVLYSLSQRGYAPPMFARTNSRGVPINALGLSFAICLGILAVHFVSCGDLFLMLAKSSGAFVMTVWIFIIVAHFVMRLKMARQPVQEMEASSFKAWFFPFSNAMPS</sequence>
<dbReference type="Pfam" id="PF00324">
    <property type="entry name" value="AA_permease"/>
    <property type="match status" value="1"/>
</dbReference>
<dbReference type="GO" id="GO:0016020">
    <property type="term" value="C:membrane"/>
    <property type="evidence" value="ECO:0007669"/>
    <property type="project" value="UniProtKB-SubCell"/>
</dbReference>